<organism evidence="1 2">
    <name type="scientific">Aromia moschata</name>
    <dbReference type="NCBI Taxonomy" id="1265417"/>
    <lineage>
        <taxon>Eukaryota</taxon>
        <taxon>Metazoa</taxon>
        <taxon>Ecdysozoa</taxon>
        <taxon>Arthropoda</taxon>
        <taxon>Hexapoda</taxon>
        <taxon>Insecta</taxon>
        <taxon>Pterygota</taxon>
        <taxon>Neoptera</taxon>
        <taxon>Endopterygota</taxon>
        <taxon>Coleoptera</taxon>
        <taxon>Polyphaga</taxon>
        <taxon>Cucujiformia</taxon>
        <taxon>Chrysomeloidea</taxon>
        <taxon>Cerambycidae</taxon>
        <taxon>Cerambycinae</taxon>
        <taxon>Callichromatini</taxon>
        <taxon>Aromia</taxon>
    </lineage>
</organism>
<protein>
    <recommendedName>
        <fullName evidence="3">RING-type domain-containing protein</fullName>
    </recommendedName>
</protein>
<dbReference type="InterPro" id="IPR013083">
    <property type="entry name" value="Znf_RING/FYVE/PHD"/>
</dbReference>
<dbReference type="Proteomes" id="UP001162162">
    <property type="component" value="Unassembled WGS sequence"/>
</dbReference>
<gene>
    <name evidence="1" type="ORF">NQ318_021787</name>
</gene>
<sequence>MTLYCANLCSLEFSTVEVSTVQDIYLGTLSQKALNVYLFQDKLLSKLEESEPELAACQEEEGRPGLVDWLSYVLTPVFPHVQGPNKYCNRAGLVIRINEVLMEYRRILEKGKVKLESPTIATSHHLSNVKLRLSIFIFDHCVICINAKATMQTAPCGHQVVCRKCFVKTIQIAVSQRLLPLSKHDPIKLPLETTFSKLFEV</sequence>
<dbReference type="EMBL" id="JAPWTK010000012">
    <property type="protein sequence ID" value="KAJ8959601.1"/>
    <property type="molecule type" value="Genomic_DNA"/>
</dbReference>
<name>A0AAV8Z7R7_9CUCU</name>
<reference evidence="1" key="1">
    <citation type="journal article" date="2023" name="Insect Mol. Biol.">
        <title>Genome sequencing provides insights into the evolution of gene families encoding plant cell wall-degrading enzymes in longhorned beetles.</title>
        <authorList>
            <person name="Shin N.R."/>
            <person name="Okamura Y."/>
            <person name="Kirsch R."/>
            <person name="Pauchet Y."/>
        </authorList>
    </citation>
    <scope>NUCLEOTIDE SEQUENCE</scope>
    <source>
        <strain evidence="1">AMC_N1</strain>
    </source>
</reference>
<comment type="caution">
    <text evidence="1">The sequence shown here is derived from an EMBL/GenBank/DDBJ whole genome shotgun (WGS) entry which is preliminary data.</text>
</comment>
<evidence type="ECO:0000313" key="2">
    <source>
        <dbReference type="Proteomes" id="UP001162162"/>
    </source>
</evidence>
<accession>A0AAV8Z7R7</accession>
<evidence type="ECO:0008006" key="3">
    <source>
        <dbReference type="Google" id="ProtNLM"/>
    </source>
</evidence>
<evidence type="ECO:0000313" key="1">
    <source>
        <dbReference type="EMBL" id="KAJ8959601.1"/>
    </source>
</evidence>
<proteinExistence type="predicted"/>
<keyword evidence="2" id="KW-1185">Reference proteome</keyword>
<dbReference type="Gene3D" id="3.30.40.10">
    <property type="entry name" value="Zinc/RING finger domain, C3HC4 (zinc finger)"/>
    <property type="match status" value="1"/>
</dbReference>
<dbReference type="AlphaFoldDB" id="A0AAV8Z7R7"/>